<evidence type="ECO:0000259" key="9">
    <source>
        <dbReference type="PROSITE" id="PS51011"/>
    </source>
</evidence>
<feature type="compositionally biased region" description="Basic and acidic residues" evidence="7">
    <location>
        <begin position="82"/>
        <end position="92"/>
    </location>
</feature>
<dbReference type="Pfam" id="PF01388">
    <property type="entry name" value="ARID"/>
    <property type="match status" value="1"/>
</dbReference>
<dbReference type="AlphaFoldDB" id="A0AAV1DAK8"/>
<dbReference type="CDD" id="cd00298">
    <property type="entry name" value="ACD_sHsps_p23-like"/>
    <property type="match status" value="1"/>
</dbReference>
<dbReference type="InterPro" id="IPR036431">
    <property type="entry name" value="ARID_dom_sf"/>
</dbReference>
<dbReference type="SUPFAM" id="SSF46774">
    <property type="entry name" value="ARID-like"/>
    <property type="match status" value="1"/>
</dbReference>
<keyword evidence="11" id="KW-1185">Reference proteome</keyword>
<dbReference type="SMART" id="SM01014">
    <property type="entry name" value="ARID"/>
    <property type="match status" value="1"/>
</dbReference>
<evidence type="ECO:0000256" key="5">
    <source>
        <dbReference type="PROSITE-ProRule" id="PRU00285"/>
    </source>
</evidence>
<dbReference type="InterPro" id="IPR002068">
    <property type="entry name" value="A-crystallin/Hsp20_dom"/>
</dbReference>
<keyword evidence="4" id="KW-0539">Nucleus</keyword>
<feature type="domain" description="ARID" evidence="9">
    <location>
        <begin position="170"/>
        <end position="261"/>
    </location>
</feature>
<dbReference type="PROSITE" id="PS51011">
    <property type="entry name" value="ARID"/>
    <property type="match status" value="1"/>
</dbReference>
<dbReference type="PANTHER" id="PTHR15348">
    <property type="entry name" value="AT-RICH INTERACTIVE DOMAIN-CONTAINING PROTEIN ARID DOMAIN- CONTAINING PROTEIN DEAD RINGER PROTEIN B-CELL REGULATOR OF IGH TRANSCRIPTION BRIGHT"/>
    <property type="match status" value="1"/>
</dbReference>
<dbReference type="Pfam" id="PF00011">
    <property type="entry name" value="HSP20"/>
    <property type="match status" value="1"/>
</dbReference>
<dbReference type="InterPro" id="IPR008978">
    <property type="entry name" value="HSP20-like_chaperone"/>
</dbReference>
<evidence type="ECO:0000313" key="11">
    <source>
        <dbReference type="Proteomes" id="UP001161247"/>
    </source>
</evidence>
<evidence type="ECO:0000256" key="4">
    <source>
        <dbReference type="ARBA" id="ARBA00023242"/>
    </source>
</evidence>
<evidence type="ECO:0000259" key="8">
    <source>
        <dbReference type="PROSITE" id="PS01031"/>
    </source>
</evidence>
<dbReference type="PROSITE" id="PS01031">
    <property type="entry name" value="SHSP"/>
    <property type="match status" value="1"/>
</dbReference>
<feature type="region of interest" description="Disordered" evidence="7">
    <location>
        <begin position="1"/>
        <end position="48"/>
    </location>
</feature>
<dbReference type="SUPFAM" id="SSF49764">
    <property type="entry name" value="HSP20-like chaperones"/>
    <property type="match status" value="1"/>
</dbReference>
<dbReference type="InterPro" id="IPR001606">
    <property type="entry name" value="ARID_dom"/>
</dbReference>
<dbReference type="PANTHER" id="PTHR15348:SF0">
    <property type="entry name" value="PROTEIN DEAD RINGER"/>
    <property type="match status" value="1"/>
</dbReference>
<keyword evidence="1" id="KW-0805">Transcription regulation</keyword>
<evidence type="ECO:0000256" key="6">
    <source>
        <dbReference type="RuleBase" id="RU003616"/>
    </source>
</evidence>
<dbReference type="Gene3D" id="2.60.40.790">
    <property type="match status" value="1"/>
</dbReference>
<dbReference type="InterPro" id="IPR045147">
    <property type="entry name" value="ARI3A/B/C"/>
</dbReference>
<dbReference type="GO" id="GO:0005634">
    <property type="term" value="C:nucleus"/>
    <property type="evidence" value="ECO:0007669"/>
    <property type="project" value="TreeGrafter"/>
</dbReference>
<dbReference type="GO" id="GO:0003677">
    <property type="term" value="F:DNA binding"/>
    <property type="evidence" value="ECO:0007669"/>
    <property type="project" value="UniProtKB-KW"/>
</dbReference>
<keyword evidence="3" id="KW-0804">Transcription</keyword>
<evidence type="ECO:0000256" key="3">
    <source>
        <dbReference type="ARBA" id="ARBA00023163"/>
    </source>
</evidence>
<dbReference type="SMART" id="SM00501">
    <property type="entry name" value="BRIGHT"/>
    <property type="match status" value="1"/>
</dbReference>
<dbReference type="Proteomes" id="UP001161247">
    <property type="component" value="Chromosome 4"/>
</dbReference>
<proteinExistence type="inferred from homology"/>
<feature type="compositionally biased region" description="Polar residues" evidence="7">
    <location>
        <begin position="34"/>
        <end position="43"/>
    </location>
</feature>
<sequence>MADSGAAQDSSNLNLKAEAREEVVGPGNDDQTARENGSNSTTTPPAEAVVREEIEAEPQEVVPETGEGAVKELAAGCNNEKLTVDKDDDRSVEAGGVTEETVQQQQENETDNNGLNTLSGLETKNEEAELVQNTEQSVPREEEADVMKTSNNITANLSTLDLVDEGPETEEEQAAFMKELELFHKSKFLEFKPPKFYQEPLNCLKLWKAVIKLGGYEQVTACKLWRQVGESFNPPKTCTTVSWTFRGFYEKALLEYEKHKMRNGELPFNDGSFLESSSVGNQAGLGQASGSGRARRDAAARAMQGWHTQRLLGNGEVGDPIIKDKTSISTPKREKQLKSVGLLKRKKLSPVDHSLEVARQKAVKLQLETMVVDIGTPADWVKINVQKTKDCFEVYALVPGLLREEVRVQSDPAGRLVITGQPEQLDNPWGVTPFKKVVSLPTRIDPHQTSAVVTLHGQLFVRVPFEQSEV</sequence>
<protein>
    <submittedName>
        <fullName evidence="10">OLC1v1003619C1</fullName>
    </submittedName>
</protein>
<accession>A0AAV1DAK8</accession>
<dbReference type="CDD" id="cd16100">
    <property type="entry name" value="ARID"/>
    <property type="match status" value="1"/>
</dbReference>
<evidence type="ECO:0000256" key="7">
    <source>
        <dbReference type="SAM" id="MobiDB-lite"/>
    </source>
</evidence>
<organism evidence="10 11">
    <name type="scientific">Oldenlandia corymbosa var. corymbosa</name>
    <dbReference type="NCBI Taxonomy" id="529605"/>
    <lineage>
        <taxon>Eukaryota</taxon>
        <taxon>Viridiplantae</taxon>
        <taxon>Streptophyta</taxon>
        <taxon>Embryophyta</taxon>
        <taxon>Tracheophyta</taxon>
        <taxon>Spermatophyta</taxon>
        <taxon>Magnoliopsida</taxon>
        <taxon>eudicotyledons</taxon>
        <taxon>Gunneridae</taxon>
        <taxon>Pentapetalae</taxon>
        <taxon>asterids</taxon>
        <taxon>lamiids</taxon>
        <taxon>Gentianales</taxon>
        <taxon>Rubiaceae</taxon>
        <taxon>Rubioideae</taxon>
        <taxon>Spermacoceae</taxon>
        <taxon>Hedyotis-Oldenlandia complex</taxon>
        <taxon>Oldenlandia</taxon>
    </lineage>
</organism>
<dbReference type="FunFam" id="2.60.40.790:FF:000014">
    <property type="entry name" value="AT-rich interactive domain-containing protein 3"/>
    <property type="match status" value="1"/>
</dbReference>
<evidence type="ECO:0000256" key="2">
    <source>
        <dbReference type="ARBA" id="ARBA00023125"/>
    </source>
</evidence>
<feature type="region of interest" description="Disordered" evidence="7">
    <location>
        <begin position="80"/>
        <end position="116"/>
    </location>
</feature>
<feature type="domain" description="SHSP" evidence="8">
    <location>
        <begin position="369"/>
        <end position="470"/>
    </location>
</feature>
<dbReference type="Gene3D" id="1.10.150.60">
    <property type="entry name" value="ARID DNA-binding domain"/>
    <property type="match status" value="1"/>
</dbReference>
<keyword evidence="2" id="KW-0238">DNA-binding</keyword>
<evidence type="ECO:0000313" key="10">
    <source>
        <dbReference type="EMBL" id="CAI9104840.1"/>
    </source>
</evidence>
<feature type="compositionally biased region" description="Low complexity" evidence="7">
    <location>
        <begin position="95"/>
        <end position="114"/>
    </location>
</feature>
<gene>
    <name evidence="10" type="ORF">OLC1_LOCUS13679</name>
</gene>
<evidence type="ECO:0000256" key="1">
    <source>
        <dbReference type="ARBA" id="ARBA00023015"/>
    </source>
</evidence>
<dbReference type="FunFam" id="1.10.150.60:FF:000009">
    <property type="entry name" value="AT-rich interactive domain-containing protein 3"/>
    <property type="match status" value="1"/>
</dbReference>
<dbReference type="EMBL" id="OX459121">
    <property type="protein sequence ID" value="CAI9104840.1"/>
    <property type="molecule type" value="Genomic_DNA"/>
</dbReference>
<name>A0AAV1DAK8_OLDCO</name>
<reference evidence="10" key="1">
    <citation type="submission" date="2023-03" db="EMBL/GenBank/DDBJ databases">
        <authorList>
            <person name="Julca I."/>
        </authorList>
    </citation>
    <scope>NUCLEOTIDE SEQUENCE</scope>
</reference>
<dbReference type="GO" id="GO:0006357">
    <property type="term" value="P:regulation of transcription by RNA polymerase II"/>
    <property type="evidence" value="ECO:0007669"/>
    <property type="project" value="InterPro"/>
</dbReference>
<comment type="similarity">
    <text evidence="5 6">Belongs to the small heat shock protein (HSP20) family.</text>
</comment>